<evidence type="ECO:0000313" key="2">
    <source>
        <dbReference type="Proteomes" id="UP000016480"/>
    </source>
</evidence>
<protein>
    <submittedName>
        <fullName evidence="1">Uncharacterized protein</fullName>
    </submittedName>
</protein>
<proteinExistence type="predicted"/>
<name>A0A8T0C7P3_9GAMM</name>
<organism evidence="1 2">
    <name type="scientific">Pseudoalteromonas rubra</name>
    <dbReference type="NCBI Taxonomy" id="43658"/>
    <lineage>
        <taxon>Bacteria</taxon>
        <taxon>Pseudomonadati</taxon>
        <taxon>Pseudomonadota</taxon>
        <taxon>Gammaproteobacteria</taxon>
        <taxon>Alteromonadales</taxon>
        <taxon>Pseudoalteromonadaceae</taxon>
        <taxon>Pseudoalteromonas</taxon>
    </lineage>
</organism>
<accession>A0A8T0C7P3</accession>
<evidence type="ECO:0000313" key="1">
    <source>
        <dbReference type="EMBL" id="KAF7786061.1"/>
    </source>
</evidence>
<reference evidence="1 2" key="1">
    <citation type="journal article" date="2012" name="J. Bacteriol.">
        <title>Genome sequence of the cycloprodigiosin-producing bacterial strain Pseudoalteromonas rubra ATCC 29570(T).</title>
        <authorList>
            <person name="Xie B.B."/>
            <person name="Shu Y.L."/>
            <person name="Qin Q.L."/>
            <person name="Rong J.C."/>
            <person name="Zhang X.Y."/>
            <person name="Chen X.L."/>
            <person name="Zhou B.C."/>
            <person name="Zhang Y.Z."/>
        </authorList>
    </citation>
    <scope>NUCLEOTIDE SEQUENCE [LARGE SCALE GENOMIC DNA]</scope>
    <source>
        <strain evidence="1 2">DSM 6842</strain>
    </source>
</reference>
<dbReference type="EMBL" id="AHCD03000035">
    <property type="protein sequence ID" value="KAF7786061.1"/>
    <property type="molecule type" value="Genomic_DNA"/>
</dbReference>
<comment type="caution">
    <text evidence="1">The sequence shown here is derived from an EMBL/GenBank/DDBJ whole genome shotgun (WGS) entry which is preliminary data.</text>
</comment>
<dbReference type="Gene3D" id="3.40.1760.20">
    <property type="match status" value="1"/>
</dbReference>
<gene>
    <name evidence="1" type="ORF">PRUB_a0507</name>
</gene>
<sequence>MYYATQNPDASDVLVVEAEELSWFLNTTLIKSLDKQNESEIHLGEDDWIPAVETRKVCIKIIENWLCMSEGAKHPLVIDKLLELFKQSINDEQIAVCFIYQ</sequence>
<dbReference type="InterPro" id="IPR038223">
    <property type="entry name" value="DMP12_sf"/>
</dbReference>
<dbReference type="Proteomes" id="UP000016480">
    <property type="component" value="Unassembled WGS sequence"/>
</dbReference>
<dbReference type="AlphaFoldDB" id="A0A8T0C7P3"/>